<organism evidence="2 3">
    <name type="scientific">Paraburkholderia humisilvae</name>
    <dbReference type="NCBI Taxonomy" id="627669"/>
    <lineage>
        <taxon>Bacteria</taxon>
        <taxon>Pseudomonadati</taxon>
        <taxon>Pseudomonadota</taxon>
        <taxon>Betaproteobacteria</taxon>
        <taxon>Burkholderiales</taxon>
        <taxon>Burkholderiaceae</taxon>
        <taxon>Paraburkholderia</taxon>
    </lineage>
</organism>
<dbReference type="AlphaFoldDB" id="A0A6J5F8F1"/>
<dbReference type="Proteomes" id="UP000494363">
    <property type="component" value="Unassembled WGS sequence"/>
</dbReference>
<reference evidence="2 3" key="1">
    <citation type="submission" date="2020-04" db="EMBL/GenBank/DDBJ databases">
        <authorList>
            <person name="De Canck E."/>
        </authorList>
    </citation>
    <scope>NUCLEOTIDE SEQUENCE [LARGE SCALE GENOMIC DNA]</scope>
    <source>
        <strain evidence="2 3">LMG 29542</strain>
    </source>
</reference>
<feature type="region of interest" description="Disordered" evidence="1">
    <location>
        <begin position="1"/>
        <end position="22"/>
    </location>
</feature>
<protein>
    <submittedName>
        <fullName evidence="2">Uncharacterized protein</fullName>
    </submittedName>
</protein>
<evidence type="ECO:0000313" key="2">
    <source>
        <dbReference type="EMBL" id="CAB3775188.1"/>
    </source>
</evidence>
<dbReference type="EMBL" id="CADIKH010000305">
    <property type="protein sequence ID" value="CAB3775188.1"/>
    <property type="molecule type" value="Genomic_DNA"/>
</dbReference>
<name>A0A6J5F8F1_9BURK</name>
<feature type="compositionally biased region" description="Low complexity" evidence="1">
    <location>
        <begin position="61"/>
        <end position="76"/>
    </location>
</feature>
<sequence length="76" mass="8056">MARKDTRILPNRMGNVSSREPVSPGLVCSMAITCGMPLPSAPRKKRRVSQEATAAMAGVTSSGSHGRSRCSSRNVL</sequence>
<evidence type="ECO:0000256" key="1">
    <source>
        <dbReference type="SAM" id="MobiDB-lite"/>
    </source>
</evidence>
<keyword evidence="3" id="KW-1185">Reference proteome</keyword>
<gene>
    <name evidence="2" type="ORF">LMG29542_08570</name>
</gene>
<proteinExistence type="predicted"/>
<feature type="region of interest" description="Disordered" evidence="1">
    <location>
        <begin position="38"/>
        <end position="76"/>
    </location>
</feature>
<evidence type="ECO:0000313" key="3">
    <source>
        <dbReference type="Proteomes" id="UP000494363"/>
    </source>
</evidence>
<accession>A0A6J5F8F1</accession>